<dbReference type="InterPro" id="IPR050758">
    <property type="entry name" value="Znf_C2H2-type"/>
</dbReference>
<feature type="domain" description="C2H2-type" evidence="13">
    <location>
        <begin position="309"/>
        <end position="336"/>
    </location>
</feature>
<dbReference type="GO" id="GO:0003677">
    <property type="term" value="F:DNA binding"/>
    <property type="evidence" value="ECO:0007669"/>
    <property type="project" value="UniProtKB-KW"/>
</dbReference>
<feature type="compositionally biased region" description="Acidic residues" evidence="12">
    <location>
        <begin position="212"/>
        <end position="224"/>
    </location>
</feature>
<dbReference type="Proteomes" id="UP000694395">
    <property type="component" value="Chromosome 17"/>
</dbReference>
<reference evidence="14" key="1">
    <citation type="submission" date="2020-07" db="EMBL/GenBank/DDBJ databases">
        <title>A long reads based de novo assembly of the rainbow trout Arlee double haploid line genome.</title>
        <authorList>
            <person name="Gao G."/>
            <person name="Palti Y."/>
        </authorList>
    </citation>
    <scope>NUCLEOTIDE SEQUENCE [LARGE SCALE GENOMIC DNA]</scope>
</reference>
<reference evidence="14" key="2">
    <citation type="submission" date="2025-08" db="UniProtKB">
        <authorList>
            <consortium name="Ensembl"/>
        </authorList>
    </citation>
    <scope>IDENTIFICATION</scope>
</reference>
<comment type="subcellular location">
    <subcellularLocation>
        <location evidence="1">Nucleus</location>
    </subcellularLocation>
</comment>
<dbReference type="GO" id="GO:0015074">
    <property type="term" value="P:DNA integration"/>
    <property type="evidence" value="ECO:0007669"/>
    <property type="project" value="InterPro"/>
</dbReference>
<keyword evidence="10" id="KW-0539">Nucleus</keyword>
<dbReference type="FunFam" id="3.30.160.60:FF:000358">
    <property type="entry name" value="zinc finger protein 24"/>
    <property type="match status" value="1"/>
</dbReference>
<keyword evidence="8" id="KW-0238">DNA-binding</keyword>
<name>A0A8C7PMF7_ONCMY</name>
<dbReference type="Pfam" id="PF01498">
    <property type="entry name" value="HTH_Tnp_Tc3_2"/>
    <property type="match status" value="1"/>
</dbReference>
<feature type="domain" description="C2H2-type" evidence="13">
    <location>
        <begin position="281"/>
        <end position="308"/>
    </location>
</feature>
<dbReference type="GeneTree" id="ENSGT01120000271870"/>
<dbReference type="FunFam" id="3.30.160.60:FF:002343">
    <property type="entry name" value="Zinc finger protein 33A"/>
    <property type="match status" value="1"/>
</dbReference>
<feature type="domain" description="C2H2-type" evidence="13">
    <location>
        <begin position="337"/>
        <end position="364"/>
    </location>
</feature>
<evidence type="ECO:0000256" key="9">
    <source>
        <dbReference type="ARBA" id="ARBA00023163"/>
    </source>
</evidence>
<dbReference type="InterPro" id="IPR002492">
    <property type="entry name" value="Transposase_Tc1-like"/>
</dbReference>
<dbReference type="Gene3D" id="1.10.10.10">
    <property type="entry name" value="Winged helix-like DNA-binding domain superfamily/Winged helix DNA-binding domain"/>
    <property type="match status" value="1"/>
</dbReference>
<sequence length="729" mass="82268">MSGPGSGWGVPAQRSSQRAPELLLVKLGDCSQTVEFNVIVKEEEEEREINEGEEEEREDDRDSVDPGESPNPDSVNKPSSTASILPPGCGSYPCPQCGKCFSSSTHLKNHQRVHTGEKHFDCSAGGKSFSEKVNLKRHERVHSGEKPYGTTCWKSFNHSRSLKEHQRLHTREKPYHCSLCGKCFNRAGDLKTHKKSHSGKKPTCTFNVIVKEEEEEEDDEDEEKEIDKEKREEQEPSGVVDPDTSRLSGRGRYPCPQCGKSFSSSGNLKNHQSVHIREKLFHSATCGKSFSVKVNLTRHEMVHSGEKPYHCTKCGKSFINHSGSLTHKIVHTGEKPYHCSLCGEGFTQLRSLKSHERISIGGKPACAFNEIVQEEEGEKKEVEDKEDNSGVVDSACRSKKQGTRSKELSVELRDCIVSRHRSGEGYRKISAALKVPKNTVASIILKWKKFGTTKTLPRTGRPTKLRNLGRRALVREVTKNPMVTLTKLQSSSVEMVVLLGGSPISAALYQSGLYGRVARRKPLLSKRNMTARLEFAKRHLKDSQTMRNKILWSGENKIELFGRNAKRHITIPMVKHGGGSIMLWGCFSAAGTGRLVRIEGEMNGEKYREILDENLLQSAQDLRLGQRFTFQQDNDPKHTAKTTQEWLRDKSLNVLEWPRQSPDLNPIENLWRDLKIAVQRRSPSNLTELERICREEWEKFPKYRCAKLVASYPRRLEAVIAAKGASTKY</sequence>
<evidence type="ECO:0000313" key="15">
    <source>
        <dbReference type="Proteomes" id="UP000694395"/>
    </source>
</evidence>
<dbReference type="SUPFAM" id="SSF57667">
    <property type="entry name" value="beta-beta-alpha zinc fingers"/>
    <property type="match status" value="4"/>
</dbReference>
<dbReference type="Pfam" id="PF13358">
    <property type="entry name" value="DDE_3"/>
    <property type="match status" value="1"/>
</dbReference>
<feature type="domain" description="C2H2-type" evidence="13">
    <location>
        <begin position="152"/>
        <end position="174"/>
    </location>
</feature>
<evidence type="ECO:0000313" key="14">
    <source>
        <dbReference type="Ensembl" id="ENSOMYP00000023837.2"/>
    </source>
</evidence>
<accession>A0A8C7PMF7</accession>
<gene>
    <name evidence="14" type="primary">LOC110487311</name>
</gene>
<dbReference type="InterPro" id="IPR009057">
    <property type="entry name" value="Homeodomain-like_sf"/>
</dbReference>
<feature type="domain" description="C2H2-type" evidence="13">
    <location>
        <begin position="92"/>
        <end position="119"/>
    </location>
</feature>
<dbReference type="FunFam" id="3.30.160.60:FF:000100">
    <property type="entry name" value="Zinc finger 45-like"/>
    <property type="match status" value="1"/>
</dbReference>
<dbReference type="Pfam" id="PF00096">
    <property type="entry name" value="zf-C2H2"/>
    <property type="match status" value="5"/>
</dbReference>
<dbReference type="GO" id="GO:0045892">
    <property type="term" value="P:negative regulation of DNA-templated transcription"/>
    <property type="evidence" value="ECO:0007669"/>
    <property type="project" value="UniProtKB-ARBA"/>
</dbReference>
<keyword evidence="3" id="KW-0479">Metal-binding</keyword>
<evidence type="ECO:0000256" key="7">
    <source>
        <dbReference type="ARBA" id="ARBA00023015"/>
    </source>
</evidence>
<dbReference type="FunFam" id="3.30.160.60:FF:000038">
    <property type="entry name" value="Zinc finger protein 624"/>
    <property type="match status" value="1"/>
</dbReference>
<evidence type="ECO:0000256" key="11">
    <source>
        <dbReference type="PROSITE-ProRule" id="PRU00042"/>
    </source>
</evidence>
<dbReference type="PROSITE" id="PS00028">
    <property type="entry name" value="ZINC_FINGER_C2H2_1"/>
    <property type="match status" value="4"/>
</dbReference>
<dbReference type="Gene3D" id="3.30.160.60">
    <property type="entry name" value="Classic Zinc Finger"/>
    <property type="match status" value="8"/>
</dbReference>
<keyword evidence="5 11" id="KW-0863">Zinc-finger</keyword>
<dbReference type="FunFam" id="3.30.160.60:FF:000566">
    <property type="entry name" value="zinc finger protein 133 isoform X2"/>
    <property type="match status" value="1"/>
</dbReference>
<dbReference type="InterPro" id="IPR057667">
    <property type="entry name" value="HTH_SB"/>
</dbReference>
<evidence type="ECO:0000259" key="13">
    <source>
        <dbReference type="PROSITE" id="PS50157"/>
    </source>
</evidence>
<keyword evidence="15" id="KW-1185">Reference proteome</keyword>
<feature type="region of interest" description="Disordered" evidence="12">
    <location>
        <begin position="210"/>
        <end position="249"/>
    </location>
</feature>
<dbReference type="InterPro" id="IPR036388">
    <property type="entry name" value="WH-like_DNA-bd_sf"/>
</dbReference>
<dbReference type="InterPro" id="IPR036397">
    <property type="entry name" value="RNaseH_sf"/>
</dbReference>
<evidence type="ECO:0000256" key="3">
    <source>
        <dbReference type="ARBA" id="ARBA00022723"/>
    </source>
</evidence>
<feature type="compositionally biased region" description="Acidic residues" evidence="12">
    <location>
        <begin position="42"/>
        <end position="62"/>
    </location>
</feature>
<dbReference type="GO" id="GO:0005634">
    <property type="term" value="C:nucleus"/>
    <property type="evidence" value="ECO:0007669"/>
    <property type="project" value="UniProtKB-SubCell"/>
</dbReference>
<evidence type="ECO:0000256" key="2">
    <source>
        <dbReference type="ARBA" id="ARBA00006991"/>
    </source>
</evidence>
<dbReference type="Ensembl" id="ENSOMYT00000026101.2">
    <property type="protein sequence ID" value="ENSOMYP00000023837.2"/>
    <property type="gene ID" value="ENSOMYG00000062047.1"/>
</dbReference>
<dbReference type="PROSITE" id="PS50157">
    <property type="entry name" value="ZINC_FINGER_C2H2_2"/>
    <property type="match status" value="8"/>
</dbReference>
<dbReference type="PANTHER" id="PTHR23234:SF8">
    <property type="entry name" value="C2H2-TYPE DOMAIN-CONTAINING PROTEIN"/>
    <property type="match status" value="1"/>
</dbReference>
<protein>
    <recommendedName>
        <fullName evidence="13">C2H2-type domain-containing protein</fullName>
    </recommendedName>
</protein>
<evidence type="ECO:0000256" key="10">
    <source>
        <dbReference type="ARBA" id="ARBA00023242"/>
    </source>
</evidence>
<dbReference type="InterPro" id="IPR038717">
    <property type="entry name" value="Tc1-like_DDE_dom"/>
</dbReference>
<feature type="domain" description="C2H2-type" evidence="13">
    <location>
        <begin position="175"/>
        <end position="202"/>
    </location>
</feature>
<evidence type="ECO:0000256" key="5">
    <source>
        <dbReference type="ARBA" id="ARBA00022771"/>
    </source>
</evidence>
<organism evidence="14 15">
    <name type="scientific">Oncorhynchus mykiss</name>
    <name type="common">Rainbow trout</name>
    <name type="synonym">Salmo gairdneri</name>
    <dbReference type="NCBI Taxonomy" id="8022"/>
    <lineage>
        <taxon>Eukaryota</taxon>
        <taxon>Metazoa</taxon>
        <taxon>Chordata</taxon>
        <taxon>Craniata</taxon>
        <taxon>Vertebrata</taxon>
        <taxon>Euteleostomi</taxon>
        <taxon>Actinopterygii</taxon>
        <taxon>Neopterygii</taxon>
        <taxon>Teleostei</taxon>
        <taxon>Protacanthopterygii</taxon>
        <taxon>Salmoniformes</taxon>
        <taxon>Salmonidae</taxon>
        <taxon>Salmoninae</taxon>
        <taxon>Oncorhynchus</taxon>
    </lineage>
</organism>
<keyword evidence="4" id="KW-0677">Repeat</keyword>
<evidence type="ECO:0000256" key="4">
    <source>
        <dbReference type="ARBA" id="ARBA00022737"/>
    </source>
</evidence>
<dbReference type="GO" id="GO:0008270">
    <property type="term" value="F:zinc ion binding"/>
    <property type="evidence" value="ECO:0007669"/>
    <property type="project" value="UniProtKB-KW"/>
</dbReference>
<feature type="region of interest" description="Disordered" evidence="12">
    <location>
        <begin position="38"/>
        <end position="82"/>
    </location>
</feature>
<evidence type="ECO:0000256" key="12">
    <source>
        <dbReference type="SAM" id="MobiDB-lite"/>
    </source>
</evidence>
<keyword evidence="7" id="KW-0805">Transcription regulation</keyword>
<dbReference type="SUPFAM" id="SSF46689">
    <property type="entry name" value="Homeodomain-like"/>
    <property type="match status" value="1"/>
</dbReference>
<keyword evidence="6" id="KW-0862">Zinc</keyword>
<feature type="compositionally biased region" description="Basic and acidic residues" evidence="12">
    <location>
        <begin position="225"/>
        <end position="234"/>
    </location>
</feature>
<dbReference type="FunFam" id="3.30.160.60:FF:001004">
    <property type="entry name" value="Zinc finger protein 426"/>
    <property type="match status" value="1"/>
</dbReference>
<feature type="domain" description="C2H2-type" evidence="13">
    <location>
        <begin position="120"/>
        <end position="147"/>
    </location>
</feature>
<comment type="similarity">
    <text evidence="2">Belongs to the krueppel C2H2-type zinc-finger protein family.</text>
</comment>
<dbReference type="Gene3D" id="3.30.420.10">
    <property type="entry name" value="Ribonuclease H-like superfamily/Ribonuclease H"/>
    <property type="match status" value="1"/>
</dbReference>
<dbReference type="PANTHER" id="PTHR23234">
    <property type="entry name" value="ZNF44 PROTEIN"/>
    <property type="match status" value="1"/>
</dbReference>
<dbReference type="GO" id="GO:0006313">
    <property type="term" value="P:DNA transposition"/>
    <property type="evidence" value="ECO:0007669"/>
    <property type="project" value="InterPro"/>
</dbReference>
<proteinExistence type="inferred from homology"/>
<dbReference type="InterPro" id="IPR036236">
    <property type="entry name" value="Znf_C2H2_sf"/>
</dbReference>
<dbReference type="Pfam" id="PF25787">
    <property type="entry name" value="HTH_SB"/>
    <property type="match status" value="1"/>
</dbReference>
<dbReference type="InterPro" id="IPR013087">
    <property type="entry name" value="Znf_C2H2_type"/>
</dbReference>
<evidence type="ECO:0000256" key="6">
    <source>
        <dbReference type="ARBA" id="ARBA00022833"/>
    </source>
</evidence>
<evidence type="ECO:0000256" key="8">
    <source>
        <dbReference type="ARBA" id="ARBA00023125"/>
    </source>
</evidence>
<keyword evidence="9" id="KW-0804">Transcription</keyword>
<feature type="compositionally biased region" description="Polar residues" evidence="12">
    <location>
        <begin position="71"/>
        <end position="82"/>
    </location>
</feature>
<dbReference type="SMART" id="SM00355">
    <property type="entry name" value="ZnF_C2H2"/>
    <property type="match status" value="8"/>
</dbReference>
<evidence type="ECO:0000256" key="1">
    <source>
        <dbReference type="ARBA" id="ARBA00004123"/>
    </source>
</evidence>
<feature type="domain" description="C2H2-type" evidence="13">
    <location>
        <begin position="253"/>
        <end position="280"/>
    </location>
</feature>
<dbReference type="AlphaFoldDB" id="A0A8C7PMF7"/>
<reference evidence="14" key="3">
    <citation type="submission" date="2025-09" db="UniProtKB">
        <authorList>
            <consortium name="Ensembl"/>
        </authorList>
    </citation>
    <scope>IDENTIFICATION</scope>
</reference>
<feature type="region of interest" description="Disordered" evidence="12">
    <location>
        <begin position="377"/>
        <end position="398"/>
    </location>
</feature>
<dbReference type="GO" id="GO:0003700">
    <property type="term" value="F:DNA-binding transcription factor activity"/>
    <property type="evidence" value="ECO:0007669"/>
    <property type="project" value="UniProtKB-ARBA"/>
</dbReference>